<dbReference type="Pfam" id="PF22456">
    <property type="entry name" value="PqqF-like_C_4"/>
    <property type="match status" value="1"/>
</dbReference>
<feature type="domain" description="Peptidase M16 middle/third" evidence="2">
    <location>
        <begin position="8"/>
        <end position="61"/>
    </location>
</feature>
<dbReference type="SUPFAM" id="SSF63411">
    <property type="entry name" value="LuxS/MPP-like metallohydrolase"/>
    <property type="match status" value="2"/>
</dbReference>
<dbReference type="InterPro" id="IPR050626">
    <property type="entry name" value="Peptidase_M16"/>
</dbReference>
<evidence type="ECO:0000313" key="4">
    <source>
        <dbReference type="EMBL" id="MEQ2184087.1"/>
    </source>
</evidence>
<evidence type="ECO:0008006" key="6">
    <source>
        <dbReference type="Google" id="ProtNLM"/>
    </source>
</evidence>
<sequence length="333" mass="38889">MFDLCNFFSSPFAYVDPLHCNMAYLYLELLKDSLNEYAYAAELAGLNYDLQNTVYGMYVSMQNPSCRILDFMCPPPHPYSLNLPWVHRAEQPHQHAMYYLRLLMTEVAWTKDELREALDGGWYVYQQRNEVHNNCGIEIYYQTDMQTTNDNMLLELFCQIISEPCFNTLRTKEQLGYIVFSGPRRANGVQGLRFIIQSEKAPHYLESRVEAFLCTMEKALEDMNEEAFQKHIQALAIRRLDKPKKLSAECAKYWGEIISQQYNFDRGKGSIYSSLLSAQLGFMFRLQIRCCDRSANSKLIWSYSGWVLLNLKRSAVLMFFPGVYYWAAVVVIY</sequence>
<name>A0ABV0PLA1_9TELE</name>
<keyword evidence="5" id="KW-1185">Reference proteome</keyword>
<reference evidence="4 5" key="1">
    <citation type="submission" date="2021-06" db="EMBL/GenBank/DDBJ databases">
        <authorList>
            <person name="Palmer J.M."/>
        </authorList>
    </citation>
    <scope>NUCLEOTIDE SEQUENCE [LARGE SCALE GENOMIC DNA]</scope>
    <source>
        <strain evidence="4 5">GA_2019</strain>
        <tissue evidence="4">Muscle</tissue>
    </source>
</reference>
<dbReference type="InterPro" id="IPR032632">
    <property type="entry name" value="Peptidase_M16_M"/>
</dbReference>
<comment type="caution">
    <text evidence="4">The sequence shown here is derived from an EMBL/GenBank/DDBJ whole genome shotgun (WGS) entry which is preliminary data.</text>
</comment>
<dbReference type="Gene3D" id="3.30.830.10">
    <property type="entry name" value="Metalloenzyme, LuxS/M16 peptidase-like"/>
    <property type="match status" value="2"/>
</dbReference>
<gene>
    <name evidence="4" type="ORF">GOODEAATRI_004369</name>
</gene>
<dbReference type="InterPro" id="IPR054734">
    <property type="entry name" value="PqqF-like_C_4"/>
</dbReference>
<proteinExistence type="predicted"/>
<evidence type="ECO:0000259" key="3">
    <source>
        <dbReference type="Pfam" id="PF22456"/>
    </source>
</evidence>
<keyword evidence="1" id="KW-0479">Metal-binding</keyword>
<dbReference type="Proteomes" id="UP001476798">
    <property type="component" value="Unassembled WGS sequence"/>
</dbReference>
<organism evidence="4 5">
    <name type="scientific">Goodea atripinnis</name>
    <dbReference type="NCBI Taxonomy" id="208336"/>
    <lineage>
        <taxon>Eukaryota</taxon>
        <taxon>Metazoa</taxon>
        <taxon>Chordata</taxon>
        <taxon>Craniata</taxon>
        <taxon>Vertebrata</taxon>
        <taxon>Euteleostomi</taxon>
        <taxon>Actinopterygii</taxon>
        <taxon>Neopterygii</taxon>
        <taxon>Teleostei</taxon>
        <taxon>Neoteleostei</taxon>
        <taxon>Acanthomorphata</taxon>
        <taxon>Ovalentaria</taxon>
        <taxon>Atherinomorphae</taxon>
        <taxon>Cyprinodontiformes</taxon>
        <taxon>Goodeidae</taxon>
        <taxon>Goodea</taxon>
    </lineage>
</organism>
<dbReference type="Pfam" id="PF16187">
    <property type="entry name" value="Peptidase_M16_M"/>
    <property type="match status" value="1"/>
</dbReference>
<dbReference type="PANTHER" id="PTHR43690">
    <property type="entry name" value="NARDILYSIN"/>
    <property type="match status" value="1"/>
</dbReference>
<protein>
    <recommendedName>
        <fullName evidence="6">Insulin-degrading enzyme</fullName>
    </recommendedName>
</protein>
<evidence type="ECO:0000313" key="5">
    <source>
        <dbReference type="Proteomes" id="UP001476798"/>
    </source>
</evidence>
<feature type="domain" description="Coenzyme PQQ synthesis protein F-like C-terminal lobe" evidence="3">
    <location>
        <begin position="156"/>
        <end position="254"/>
    </location>
</feature>
<accession>A0ABV0PLA1</accession>
<evidence type="ECO:0000259" key="2">
    <source>
        <dbReference type="Pfam" id="PF16187"/>
    </source>
</evidence>
<dbReference type="PANTHER" id="PTHR43690:SF18">
    <property type="entry name" value="INSULIN-DEGRADING ENZYME-RELATED"/>
    <property type="match status" value="1"/>
</dbReference>
<evidence type="ECO:0000256" key="1">
    <source>
        <dbReference type="ARBA" id="ARBA00022723"/>
    </source>
</evidence>
<dbReference type="InterPro" id="IPR011249">
    <property type="entry name" value="Metalloenz_LuxS/M16"/>
</dbReference>
<dbReference type="EMBL" id="JAHRIO010080147">
    <property type="protein sequence ID" value="MEQ2184087.1"/>
    <property type="molecule type" value="Genomic_DNA"/>
</dbReference>